<name>A0A7W7LQY0_9ACTN</name>
<evidence type="ECO:0000259" key="1">
    <source>
        <dbReference type="Pfam" id="PF03551"/>
    </source>
</evidence>
<organism evidence="3 4">
    <name type="scientific">Streptomyces olivoverticillatus</name>
    <dbReference type="NCBI Taxonomy" id="66427"/>
    <lineage>
        <taxon>Bacteria</taxon>
        <taxon>Bacillati</taxon>
        <taxon>Actinomycetota</taxon>
        <taxon>Actinomycetes</taxon>
        <taxon>Kitasatosporales</taxon>
        <taxon>Streptomycetaceae</taxon>
        <taxon>Streptomyces</taxon>
    </lineage>
</organism>
<keyword evidence="4" id="KW-1185">Reference proteome</keyword>
<evidence type="ECO:0000313" key="4">
    <source>
        <dbReference type="Proteomes" id="UP000556084"/>
    </source>
</evidence>
<dbReference type="InterPro" id="IPR036388">
    <property type="entry name" value="WH-like_DNA-bd_sf"/>
</dbReference>
<dbReference type="Pfam" id="PF03551">
    <property type="entry name" value="PadR"/>
    <property type="match status" value="1"/>
</dbReference>
<dbReference type="Gene3D" id="1.10.10.10">
    <property type="entry name" value="Winged helix-like DNA-binding domain superfamily/Winged helix DNA-binding domain"/>
    <property type="match status" value="1"/>
</dbReference>
<dbReference type="GO" id="GO:0003677">
    <property type="term" value="F:DNA binding"/>
    <property type="evidence" value="ECO:0007669"/>
    <property type="project" value="UniProtKB-KW"/>
</dbReference>
<dbReference type="InterPro" id="IPR036390">
    <property type="entry name" value="WH_DNA-bd_sf"/>
</dbReference>
<dbReference type="Pfam" id="PF10400">
    <property type="entry name" value="Vir_act_alpha_C"/>
    <property type="match status" value="1"/>
</dbReference>
<proteinExistence type="predicted"/>
<evidence type="ECO:0000313" key="3">
    <source>
        <dbReference type="EMBL" id="MBB4894121.1"/>
    </source>
</evidence>
<keyword evidence="3" id="KW-0238">DNA-binding</keyword>
<reference evidence="3 4" key="1">
    <citation type="submission" date="2020-08" db="EMBL/GenBank/DDBJ databases">
        <title>Genomic Encyclopedia of Type Strains, Phase III (KMG-III): the genomes of soil and plant-associated and newly described type strains.</title>
        <authorList>
            <person name="Whitman W."/>
        </authorList>
    </citation>
    <scope>NUCLEOTIDE SEQUENCE [LARGE SCALE GENOMIC DNA]</scope>
    <source>
        <strain evidence="3 4">CECT 3266</strain>
    </source>
</reference>
<dbReference type="PANTHER" id="PTHR43252:SF2">
    <property type="entry name" value="TRANSCRIPTION REGULATOR, PADR-LIKE FAMILY"/>
    <property type="match status" value="1"/>
</dbReference>
<dbReference type="PANTHER" id="PTHR43252">
    <property type="entry name" value="TRANSCRIPTIONAL REGULATOR YQJI"/>
    <property type="match status" value="1"/>
</dbReference>
<dbReference type="InterPro" id="IPR018309">
    <property type="entry name" value="Tscrpt_reg_PadR_C"/>
</dbReference>
<feature type="domain" description="Transcription regulator PadR C-terminal" evidence="2">
    <location>
        <begin position="90"/>
        <end position="169"/>
    </location>
</feature>
<evidence type="ECO:0000259" key="2">
    <source>
        <dbReference type="Pfam" id="PF10400"/>
    </source>
</evidence>
<dbReference type="AlphaFoldDB" id="A0A7W7LQY0"/>
<dbReference type="RefSeq" id="WP_184349953.1">
    <property type="nucleotide sequence ID" value="NZ_JACHJH010000004.1"/>
</dbReference>
<sequence length="179" mass="20020">MSLRHAMLGLLADRPASGYDLMKRFETSLSNVWPATQSQVYGELGKLAKSGLLKVAAEGPRGRKEYAITEEGLVELRRWLTETEPERVRRSDAMLRVFFLNLLTPLEAVAYLSTEAGRAAERHAALEELEGVVDWGDDPLSVNGRLALEYGLRFSAMYEEWARWAAEQIEGQPHTGRAG</sequence>
<gene>
    <name evidence="3" type="ORF">FHS39_003155</name>
</gene>
<dbReference type="EMBL" id="JACHJH010000004">
    <property type="protein sequence ID" value="MBB4894121.1"/>
    <property type="molecule type" value="Genomic_DNA"/>
</dbReference>
<feature type="domain" description="Transcription regulator PadR N-terminal" evidence="1">
    <location>
        <begin position="7"/>
        <end position="77"/>
    </location>
</feature>
<accession>A0A7W7LQY0</accession>
<dbReference type="SUPFAM" id="SSF46785">
    <property type="entry name" value="Winged helix' DNA-binding domain"/>
    <property type="match status" value="1"/>
</dbReference>
<protein>
    <submittedName>
        <fullName evidence="3">DNA-binding PadR family transcriptional regulator</fullName>
    </submittedName>
</protein>
<dbReference type="Proteomes" id="UP000556084">
    <property type="component" value="Unassembled WGS sequence"/>
</dbReference>
<dbReference type="InterPro" id="IPR005149">
    <property type="entry name" value="Tscrpt_reg_PadR_N"/>
</dbReference>
<comment type="caution">
    <text evidence="3">The sequence shown here is derived from an EMBL/GenBank/DDBJ whole genome shotgun (WGS) entry which is preliminary data.</text>
</comment>